<reference evidence="2" key="1">
    <citation type="journal article" date="2022" name="Int. J. Mol. Sci.">
        <title>Draft Genome of Tanacetum Coccineum: Genomic Comparison of Closely Related Tanacetum-Family Plants.</title>
        <authorList>
            <person name="Yamashiro T."/>
            <person name="Shiraishi A."/>
            <person name="Nakayama K."/>
            <person name="Satake H."/>
        </authorList>
    </citation>
    <scope>NUCLEOTIDE SEQUENCE</scope>
</reference>
<evidence type="ECO:0000256" key="1">
    <source>
        <dbReference type="SAM" id="MobiDB-lite"/>
    </source>
</evidence>
<accession>A0ABQ5FZH8</accession>
<organism evidence="2 3">
    <name type="scientific">Tanacetum coccineum</name>
    <dbReference type="NCBI Taxonomy" id="301880"/>
    <lineage>
        <taxon>Eukaryota</taxon>
        <taxon>Viridiplantae</taxon>
        <taxon>Streptophyta</taxon>
        <taxon>Embryophyta</taxon>
        <taxon>Tracheophyta</taxon>
        <taxon>Spermatophyta</taxon>
        <taxon>Magnoliopsida</taxon>
        <taxon>eudicotyledons</taxon>
        <taxon>Gunneridae</taxon>
        <taxon>Pentapetalae</taxon>
        <taxon>asterids</taxon>
        <taxon>campanulids</taxon>
        <taxon>Asterales</taxon>
        <taxon>Asteraceae</taxon>
        <taxon>Asteroideae</taxon>
        <taxon>Anthemideae</taxon>
        <taxon>Anthemidinae</taxon>
        <taxon>Tanacetum</taxon>
    </lineage>
</organism>
<evidence type="ECO:0000313" key="3">
    <source>
        <dbReference type="Proteomes" id="UP001151760"/>
    </source>
</evidence>
<sequence length="291" mass="33018">MVLRAEIVKKDIIKDEVITQLPQILPKEVSDFATSVIQSTINKSLENVILAKSSSQPKSTYEAAESLIEFELKKILLDKMEKMLSRISNHEDEDKDEDPPVGSNQSLEKEGEPVFEAADTEMQQDQGIEFGHTVDKPDGEASLKSDWLQRKPKQASNLVVLGIKLLYLFTLDRSAWNHNIAKRPALKLSQSSCQKVSLNLTFHFEECYKVLTDRIDWNYPEGHEYPFDLSKTLPLIKVQGRQVVPTDYFFNNDLEYLKGGSSSRKCTTSTTKTKAAKYDNIEGIEDMVPKL</sequence>
<feature type="region of interest" description="Disordered" evidence="1">
    <location>
        <begin position="88"/>
        <end position="110"/>
    </location>
</feature>
<evidence type="ECO:0000313" key="2">
    <source>
        <dbReference type="EMBL" id="GJT68776.1"/>
    </source>
</evidence>
<dbReference type="Proteomes" id="UP001151760">
    <property type="component" value="Unassembled WGS sequence"/>
</dbReference>
<dbReference type="EMBL" id="BQNB010017928">
    <property type="protein sequence ID" value="GJT68776.1"/>
    <property type="molecule type" value="Genomic_DNA"/>
</dbReference>
<keyword evidence="3" id="KW-1185">Reference proteome</keyword>
<reference evidence="2" key="2">
    <citation type="submission" date="2022-01" db="EMBL/GenBank/DDBJ databases">
        <authorList>
            <person name="Yamashiro T."/>
            <person name="Shiraishi A."/>
            <person name="Satake H."/>
            <person name="Nakayama K."/>
        </authorList>
    </citation>
    <scope>NUCLEOTIDE SEQUENCE</scope>
</reference>
<name>A0ABQ5FZH8_9ASTR</name>
<gene>
    <name evidence="2" type="ORF">Tco_1020256</name>
</gene>
<protein>
    <submittedName>
        <fullName evidence="2">Uncharacterized protein</fullName>
    </submittedName>
</protein>
<comment type="caution">
    <text evidence="2">The sequence shown here is derived from an EMBL/GenBank/DDBJ whole genome shotgun (WGS) entry which is preliminary data.</text>
</comment>
<proteinExistence type="predicted"/>